<evidence type="ECO:0000313" key="1">
    <source>
        <dbReference type="EMBL" id="MBF1415420.1"/>
    </source>
</evidence>
<dbReference type="RefSeq" id="WP_219445937.1">
    <property type="nucleotide sequence ID" value="NZ_JAHXCV010000007.1"/>
</dbReference>
<sequence>MSTTALAISENFIYLCASLGQTDAQKASLSVYTRISYGKKETQTQQERA</sequence>
<dbReference type="EMBL" id="JABZSQ010000138">
    <property type="protein sequence ID" value="MBF1415420.1"/>
    <property type="molecule type" value="Genomic_DNA"/>
</dbReference>
<protein>
    <submittedName>
        <fullName evidence="1">Uncharacterized protein</fullName>
    </submittedName>
</protein>
<dbReference type="AlphaFoldDB" id="A0A930I073"/>
<comment type="caution">
    <text evidence="1">The sequence shown here is derived from an EMBL/GenBank/DDBJ whole genome shotgun (WGS) entry which is preliminary data.</text>
</comment>
<dbReference type="Proteomes" id="UP000757461">
    <property type="component" value="Unassembled WGS sequence"/>
</dbReference>
<name>A0A930I073_9BACT</name>
<proteinExistence type="predicted"/>
<accession>A0A930I073</accession>
<reference evidence="1" key="1">
    <citation type="submission" date="2020-04" db="EMBL/GenBank/DDBJ databases">
        <title>Deep metagenomics examines the oral microbiome during advanced dental caries in children, revealing novel taxa and co-occurrences with host molecules.</title>
        <authorList>
            <person name="Baker J.L."/>
            <person name="Morton J.T."/>
            <person name="Dinis M."/>
            <person name="Alvarez R."/>
            <person name="Tran N.C."/>
            <person name="Knight R."/>
            <person name="Edlund A."/>
        </authorList>
    </citation>
    <scope>NUCLEOTIDE SEQUENCE</scope>
    <source>
        <strain evidence="1">JCVI_25_bin.9</strain>
    </source>
</reference>
<organism evidence="1 2">
    <name type="scientific">Prevotella histicola</name>
    <dbReference type="NCBI Taxonomy" id="470565"/>
    <lineage>
        <taxon>Bacteria</taxon>
        <taxon>Pseudomonadati</taxon>
        <taxon>Bacteroidota</taxon>
        <taxon>Bacteroidia</taxon>
        <taxon>Bacteroidales</taxon>
        <taxon>Prevotellaceae</taxon>
        <taxon>Prevotella</taxon>
    </lineage>
</organism>
<evidence type="ECO:0000313" key="2">
    <source>
        <dbReference type="Proteomes" id="UP000757461"/>
    </source>
</evidence>
<gene>
    <name evidence="1" type="ORF">HXN33_07550</name>
</gene>